<name>A0ABU8W4E8_9BURK</name>
<gene>
    <name evidence="2" type="ORF">WKW80_22560</name>
</gene>
<feature type="transmembrane region" description="Helical" evidence="1">
    <location>
        <begin position="35"/>
        <end position="52"/>
    </location>
</feature>
<dbReference type="RefSeq" id="WP_340365810.1">
    <property type="nucleotide sequence ID" value="NZ_JBBKZV010000016.1"/>
</dbReference>
<protein>
    <submittedName>
        <fullName evidence="2">Uncharacterized protein</fullName>
    </submittedName>
</protein>
<comment type="caution">
    <text evidence="2">The sequence shown here is derived from an EMBL/GenBank/DDBJ whole genome shotgun (WGS) entry which is preliminary data.</text>
</comment>
<accession>A0ABU8W4E8</accession>
<keyword evidence="3" id="KW-1185">Reference proteome</keyword>
<keyword evidence="1" id="KW-0812">Transmembrane</keyword>
<feature type="transmembrane region" description="Helical" evidence="1">
    <location>
        <begin position="6"/>
        <end position="23"/>
    </location>
</feature>
<organism evidence="2 3">
    <name type="scientific">Variovorax humicola</name>
    <dbReference type="NCBI Taxonomy" id="1769758"/>
    <lineage>
        <taxon>Bacteria</taxon>
        <taxon>Pseudomonadati</taxon>
        <taxon>Pseudomonadota</taxon>
        <taxon>Betaproteobacteria</taxon>
        <taxon>Burkholderiales</taxon>
        <taxon>Comamonadaceae</taxon>
        <taxon>Variovorax</taxon>
    </lineage>
</organism>
<proteinExistence type="predicted"/>
<dbReference type="Proteomes" id="UP001363010">
    <property type="component" value="Unassembled WGS sequence"/>
</dbReference>
<reference evidence="2 3" key="1">
    <citation type="submission" date="2024-03" db="EMBL/GenBank/DDBJ databases">
        <title>Novel species of the genus Variovorax.</title>
        <authorList>
            <person name="Liu Q."/>
            <person name="Xin Y.-H."/>
        </authorList>
    </citation>
    <scope>NUCLEOTIDE SEQUENCE [LARGE SCALE GENOMIC DNA]</scope>
    <source>
        <strain evidence="2 3">KACC 18501</strain>
    </source>
</reference>
<evidence type="ECO:0000256" key="1">
    <source>
        <dbReference type="SAM" id="Phobius"/>
    </source>
</evidence>
<keyword evidence="1" id="KW-1133">Transmembrane helix</keyword>
<keyword evidence="1" id="KW-0472">Membrane</keyword>
<dbReference type="EMBL" id="JBBKZV010000016">
    <property type="protein sequence ID" value="MEJ8824788.1"/>
    <property type="molecule type" value="Genomic_DNA"/>
</dbReference>
<evidence type="ECO:0000313" key="3">
    <source>
        <dbReference type="Proteomes" id="UP001363010"/>
    </source>
</evidence>
<sequence>MAAQFILAVLAAVFLLAALWRFSREGFKLGPASRTWFLVALIFGAVSAWLWWSGVRPALQ</sequence>
<evidence type="ECO:0000313" key="2">
    <source>
        <dbReference type="EMBL" id="MEJ8824788.1"/>
    </source>
</evidence>